<evidence type="ECO:0000313" key="2">
    <source>
        <dbReference type="Proteomes" id="UP001144612"/>
    </source>
</evidence>
<sequence length="215" mass="24500">MKKVKKSLVVLICLLFIPVILIGCSNKPKVSADETAKILFNFYVKGDKNDLSKISMPKDKIEELSKFQKDTIIKEIRNGFLKEGLTLKNDQLEQIYKARLEALKKVTATTEKISENDKEAEVKVKATYFDEGKVSEKAMTDAVKEVEKLKLTNRQEIVSKLLDVYVKNLKVEYQNVKPSTDVKEGTYKFIIKEKVWVPQDIKKFASDIGSFNAGK</sequence>
<organism evidence="1 2">
    <name type="scientific">Clostridium brassicae</name>
    <dbReference type="NCBI Taxonomy" id="2999072"/>
    <lineage>
        <taxon>Bacteria</taxon>
        <taxon>Bacillati</taxon>
        <taxon>Bacillota</taxon>
        <taxon>Clostridia</taxon>
        <taxon>Eubacteriales</taxon>
        <taxon>Clostridiaceae</taxon>
        <taxon>Clostridium</taxon>
    </lineage>
</organism>
<dbReference type="RefSeq" id="WP_268062721.1">
    <property type="nucleotide sequence ID" value="NZ_JAPQFJ010000024.1"/>
</dbReference>
<dbReference type="PROSITE" id="PS51257">
    <property type="entry name" value="PROKAR_LIPOPROTEIN"/>
    <property type="match status" value="1"/>
</dbReference>
<dbReference type="Proteomes" id="UP001144612">
    <property type="component" value="Unassembled WGS sequence"/>
</dbReference>
<evidence type="ECO:0000313" key="1">
    <source>
        <dbReference type="EMBL" id="MCY6960284.1"/>
    </source>
</evidence>
<name>A0ABT4DD87_9CLOT</name>
<reference evidence="1" key="1">
    <citation type="submission" date="2022-12" db="EMBL/GenBank/DDBJ databases">
        <title>Clostridium sp. nov., isolated from industrial wastewater.</title>
        <authorList>
            <person name="Jiayan W."/>
        </authorList>
    </citation>
    <scope>NUCLEOTIDE SEQUENCE</scope>
    <source>
        <strain evidence="1">ZC22-4</strain>
    </source>
</reference>
<proteinExistence type="predicted"/>
<protein>
    <submittedName>
        <fullName evidence="1">DUF5105 domain-containing protein</fullName>
    </submittedName>
</protein>
<comment type="caution">
    <text evidence="1">The sequence shown here is derived from an EMBL/GenBank/DDBJ whole genome shotgun (WGS) entry which is preliminary data.</text>
</comment>
<gene>
    <name evidence="1" type="ORF">OW729_16830</name>
</gene>
<keyword evidence="2" id="KW-1185">Reference proteome</keyword>
<dbReference type="EMBL" id="JAPQFJ010000024">
    <property type="protein sequence ID" value="MCY6960284.1"/>
    <property type="molecule type" value="Genomic_DNA"/>
</dbReference>
<accession>A0ABT4DD87</accession>